<comment type="caution">
    <text evidence="2">The sequence shown here is derived from an EMBL/GenBank/DDBJ whole genome shotgun (WGS) entry which is preliminary data.</text>
</comment>
<organism evidence="2 3">
    <name type="scientific">Actinomadura citrea</name>
    <dbReference type="NCBI Taxonomy" id="46158"/>
    <lineage>
        <taxon>Bacteria</taxon>
        <taxon>Bacillati</taxon>
        <taxon>Actinomycetota</taxon>
        <taxon>Actinomycetes</taxon>
        <taxon>Streptosporangiales</taxon>
        <taxon>Thermomonosporaceae</taxon>
        <taxon>Actinomadura</taxon>
    </lineage>
</organism>
<name>A0A7Y9KBX0_9ACTN</name>
<gene>
    <name evidence="2" type="ORF">BJ999_001972</name>
</gene>
<evidence type="ECO:0000313" key="2">
    <source>
        <dbReference type="EMBL" id="NYE11676.1"/>
    </source>
</evidence>
<dbReference type="EMBL" id="JACCBT010000001">
    <property type="protein sequence ID" value="NYE11676.1"/>
    <property type="molecule type" value="Genomic_DNA"/>
</dbReference>
<dbReference type="Proteomes" id="UP000591272">
    <property type="component" value="Unassembled WGS sequence"/>
</dbReference>
<keyword evidence="3" id="KW-1185">Reference proteome</keyword>
<proteinExistence type="predicted"/>
<sequence length="38" mass="3894">MSGADRGARGVVPSQRSTLMSGANRGARGVVPPQRSRA</sequence>
<reference evidence="2 3" key="1">
    <citation type="submission" date="2020-07" db="EMBL/GenBank/DDBJ databases">
        <title>Sequencing the genomes of 1000 actinobacteria strains.</title>
        <authorList>
            <person name="Klenk H.-P."/>
        </authorList>
    </citation>
    <scope>NUCLEOTIDE SEQUENCE [LARGE SCALE GENOMIC DNA]</scope>
    <source>
        <strain evidence="2 3">DSM 43461</strain>
    </source>
</reference>
<accession>A0A7Y9KBX0</accession>
<evidence type="ECO:0000256" key="1">
    <source>
        <dbReference type="SAM" id="MobiDB-lite"/>
    </source>
</evidence>
<protein>
    <submittedName>
        <fullName evidence="2">Uncharacterized protein</fullName>
    </submittedName>
</protein>
<evidence type="ECO:0000313" key="3">
    <source>
        <dbReference type="Proteomes" id="UP000591272"/>
    </source>
</evidence>
<feature type="region of interest" description="Disordered" evidence="1">
    <location>
        <begin position="1"/>
        <end position="38"/>
    </location>
</feature>
<dbReference type="AlphaFoldDB" id="A0A7Y9KBX0"/>